<organism evidence="2 3">
    <name type="scientific">Paramuricea clavata</name>
    <name type="common">Red gorgonian</name>
    <name type="synonym">Violescent sea-whip</name>
    <dbReference type="NCBI Taxonomy" id="317549"/>
    <lineage>
        <taxon>Eukaryota</taxon>
        <taxon>Metazoa</taxon>
        <taxon>Cnidaria</taxon>
        <taxon>Anthozoa</taxon>
        <taxon>Octocorallia</taxon>
        <taxon>Malacalcyonacea</taxon>
        <taxon>Plexauridae</taxon>
        <taxon>Paramuricea</taxon>
    </lineage>
</organism>
<reference evidence="2" key="1">
    <citation type="submission" date="2020-04" db="EMBL/GenBank/DDBJ databases">
        <authorList>
            <person name="Alioto T."/>
            <person name="Alioto T."/>
            <person name="Gomez Garrido J."/>
        </authorList>
    </citation>
    <scope>NUCLEOTIDE SEQUENCE</scope>
    <source>
        <strain evidence="2">A484AB</strain>
    </source>
</reference>
<dbReference type="EMBL" id="CACRXK020013348">
    <property type="protein sequence ID" value="CAB4024992.1"/>
    <property type="molecule type" value="Genomic_DNA"/>
</dbReference>
<evidence type="ECO:0000256" key="1">
    <source>
        <dbReference type="SAM" id="MobiDB-lite"/>
    </source>
</evidence>
<evidence type="ECO:0000313" key="2">
    <source>
        <dbReference type="EMBL" id="CAB4024992.1"/>
    </source>
</evidence>
<evidence type="ECO:0000313" key="3">
    <source>
        <dbReference type="Proteomes" id="UP001152795"/>
    </source>
</evidence>
<feature type="region of interest" description="Disordered" evidence="1">
    <location>
        <begin position="1"/>
        <end position="29"/>
    </location>
</feature>
<comment type="caution">
    <text evidence="2">The sequence shown here is derived from an EMBL/GenBank/DDBJ whole genome shotgun (WGS) entry which is preliminary data.</text>
</comment>
<sequence>MSDYNQPEGGEGAERGDDEAVISDTPVDEDNLLFGLTDDQRLDDAKTSSFREDIKNDSFKKRREQLYKTVHIREI</sequence>
<keyword evidence="3" id="KW-1185">Reference proteome</keyword>
<gene>
    <name evidence="2" type="ORF">PACLA_8A082128</name>
</gene>
<protein>
    <submittedName>
        <fullName evidence="2">Uncharacterized protein</fullName>
    </submittedName>
</protein>
<dbReference type="Proteomes" id="UP001152795">
    <property type="component" value="Unassembled WGS sequence"/>
</dbReference>
<accession>A0A7D9J9S6</accession>
<name>A0A7D9J9S6_PARCT</name>
<dbReference type="AlphaFoldDB" id="A0A7D9J9S6"/>
<proteinExistence type="predicted"/>
<feature type="compositionally biased region" description="Acidic residues" evidence="1">
    <location>
        <begin position="16"/>
        <end position="29"/>
    </location>
</feature>